<dbReference type="InterPro" id="IPR015927">
    <property type="entry name" value="Peptidase_S24_S26A/B/C"/>
</dbReference>
<keyword evidence="1" id="KW-0805">Transcription regulation</keyword>
<dbReference type="SUPFAM" id="SSF51306">
    <property type="entry name" value="LexA/Signal peptidase"/>
    <property type="match status" value="1"/>
</dbReference>
<accession>E4LA79</accession>
<evidence type="ECO:0000256" key="1">
    <source>
        <dbReference type="ARBA" id="ARBA00023015"/>
    </source>
</evidence>
<dbReference type="RefSeq" id="WP_007555090.1">
    <property type="nucleotide sequence ID" value="NZ_AENT01000027.1"/>
</dbReference>
<evidence type="ECO:0000259" key="4">
    <source>
        <dbReference type="PROSITE" id="PS50943"/>
    </source>
</evidence>
<dbReference type="InterPro" id="IPR039418">
    <property type="entry name" value="LexA-like"/>
</dbReference>
<dbReference type="AlphaFoldDB" id="E4LA79"/>
<comment type="caution">
    <text evidence="5">The sequence shown here is derived from an EMBL/GenBank/DDBJ whole genome shotgun (WGS) entry which is preliminary data.</text>
</comment>
<feature type="domain" description="HTH cro/C1-type" evidence="4">
    <location>
        <begin position="13"/>
        <end position="68"/>
    </location>
</feature>
<keyword evidence="2" id="KW-0238">DNA-binding</keyword>
<sequence>MYNNINKEIGQRIRKTRKANKLTLLEVAHKMGLSEGNVQRYEIGKIENFALSTLTKFAKVLNTTPEELLGWVDKEDVTNSFDYSYVDEPVSAGLPENINAIKNLPKIPIADVFMGKYARKQDILIMRVNGESMNKVISNGALIAVKTNIELSNITNGDIVVFTYNGEYAVKKYYDMDKFIMLRPSSNDLRFTDLIINKEDTNELRIIGKVVMYNIVLE</sequence>
<dbReference type="Proteomes" id="UP000004594">
    <property type="component" value="Unassembled WGS sequence"/>
</dbReference>
<dbReference type="SUPFAM" id="SSF47413">
    <property type="entry name" value="lambda repressor-like DNA-binding domains"/>
    <property type="match status" value="1"/>
</dbReference>
<organism evidence="5 6">
    <name type="scientific">Dialister micraerophilus UPII 345-E</name>
    <dbReference type="NCBI Taxonomy" id="910314"/>
    <lineage>
        <taxon>Bacteria</taxon>
        <taxon>Bacillati</taxon>
        <taxon>Bacillota</taxon>
        <taxon>Negativicutes</taxon>
        <taxon>Veillonellales</taxon>
        <taxon>Veillonellaceae</taxon>
        <taxon>Dialister</taxon>
    </lineage>
</organism>
<reference evidence="5 6" key="1">
    <citation type="submission" date="2010-11" db="EMBL/GenBank/DDBJ databases">
        <authorList>
            <person name="Durkin A.S."/>
            <person name="Madupu R."/>
            <person name="Torralba M."/>
            <person name="Gillis M."/>
            <person name="Methe B."/>
            <person name="Sutton G."/>
            <person name="Nelson K.E."/>
        </authorList>
    </citation>
    <scope>NUCLEOTIDE SEQUENCE [LARGE SCALE GENOMIC DNA]</scope>
    <source>
        <strain evidence="5 6">UPII 345-E</strain>
    </source>
</reference>
<dbReference type="CDD" id="cd06529">
    <property type="entry name" value="S24_LexA-like"/>
    <property type="match status" value="1"/>
</dbReference>
<dbReference type="SMART" id="SM00530">
    <property type="entry name" value="HTH_XRE"/>
    <property type="match status" value="1"/>
</dbReference>
<evidence type="ECO:0000256" key="2">
    <source>
        <dbReference type="ARBA" id="ARBA00023125"/>
    </source>
</evidence>
<dbReference type="PANTHER" id="PTHR40661:SF3">
    <property type="entry name" value="FELS-1 PROPHAGE TRANSCRIPTIONAL REGULATOR"/>
    <property type="match status" value="1"/>
</dbReference>
<name>E4LA79_9FIRM</name>
<protein>
    <submittedName>
        <fullName evidence="5">Peptidase S24-like protein</fullName>
    </submittedName>
</protein>
<proteinExistence type="predicted"/>
<dbReference type="Pfam" id="PF13443">
    <property type="entry name" value="HTH_26"/>
    <property type="match status" value="1"/>
</dbReference>
<dbReference type="CDD" id="cd00093">
    <property type="entry name" value="HTH_XRE"/>
    <property type="match status" value="1"/>
</dbReference>
<gene>
    <name evidence="5" type="ORF">HMPREF9220_0646</name>
</gene>
<dbReference type="EMBL" id="AENT01000027">
    <property type="protein sequence ID" value="EFR42332.1"/>
    <property type="molecule type" value="Genomic_DNA"/>
</dbReference>
<dbReference type="InterPro" id="IPR010982">
    <property type="entry name" value="Lambda_DNA-bd_dom_sf"/>
</dbReference>
<keyword evidence="3" id="KW-0804">Transcription</keyword>
<dbReference type="eggNOG" id="COG1974">
    <property type="taxonomic scope" value="Bacteria"/>
</dbReference>
<dbReference type="Gene3D" id="1.10.260.40">
    <property type="entry name" value="lambda repressor-like DNA-binding domains"/>
    <property type="match status" value="1"/>
</dbReference>
<dbReference type="InterPro" id="IPR001387">
    <property type="entry name" value="Cro/C1-type_HTH"/>
</dbReference>
<evidence type="ECO:0000313" key="6">
    <source>
        <dbReference type="Proteomes" id="UP000004594"/>
    </source>
</evidence>
<evidence type="ECO:0000256" key="3">
    <source>
        <dbReference type="ARBA" id="ARBA00023163"/>
    </source>
</evidence>
<dbReference type="PANTHER" id="PTHR40661">
    <property type="match status" value="1"/>
</dbReference>
<dbReference type="PROSITE" id="PS50943">
    <property type="entry name" value="HTH_CROC1"/>
    <property type="match status" value="1"/>
</dbReference>
<dbReference type="GO" id="GO:0003677">
    <property type="term" value="F:DNA binding"/>
    <property type="evidence" value="ECO:0007669"/>
    <property type="project" value="UniProtKB-KW"/>
</dbReference>
<dbReference type="Pfam" id="PF00717">
    <property type="entry name" value="Peptidase_S24"/>
    <property type="match status" value="1"/>
</dbReference>
<dbReference type="Gene3D" id="2.10.109.10">
    <property type="entry name" value="Umud Fragment, subunit A"/>
    <property type="match status" value="1"/>
</dbReference>
<dbReference type="OrthoDB" id="9802364at2"/>
<evidence type="ECO:0000313" key="5">
    <source>
        <dbReference type="EMBL" id="EFR42332.1"/>
    </source>
</evidence>
<dbReference type="InterPro" id="IPR036286">
    <property type="entry name" value="LexA/Signal_pep-like_sf"/>
</dbReference>